<name>A0AAW0MG86_9GOBI</name>
<proteinExistence type="predicted"/>
<feature type="compositionally biased region" description="Low complexity" evidence="1">
    <location>
        <begin position="261"/>
        <end position="274"/>
    </location>
</feature>
<dbReference type="SMART" id="SM00015">
    <property type="entry name" value="IQ"/>
    <property type="match status" value="1"/>
</dbReference>
<dbReference type="EMBL" id="JBBPFD010000243">
    <property type="protein sequence ID" value="KAK7879549.1"/>
    <property type="molecule type" value="Genomic_DNA"/>
</dbReference>
<evidence type="ECO:0000313" key="3">
    <source>
        <dbReference type="Proteomes" id="UP001460270"/>
    </source>
</evidence>
<feature type="region of interest" description="Disordered" evidence="1">
    <location>
        <begin position="226"/>
        <end position="245"/>
    </location>
</feature>
<dbReference type="Gene3D" id="1.20.5.1190">
    <property type="entry name" value="iswi atpase"/>
    <property type="match status" value="1"/>
</dbReference>
<comment type="caution">
    <text evidence="2">The sequence shown here is derived from an EMBL/GenBank/DDBJ whole genome shotgun (WGS) entry which is preliminary data.</text>
</comment>
<dbReference type="PROSITE" id="PS50096">
    <property type="entry name" value="IQ"/>
    <property type="match status" value="1"/>
</dbReference>
<reference evidence="3" key="1">
    <citation type="submission" date="2024-04" db="EMBL/GenBank/DDBJ databases">
        <title>Salinicola lusitanus LLJ914,a marine bacterium isolated from the Okinawa Trough.</title>
        <authorList>
            <person name="Li J."/>
        </authorList>
    </citation>
    <scope>NUCLEOTIDE SEQUENCE [LARGE SCALE GENOMIC DNA]</scope>
</reference>
<feature type="compositionally biased region" description="Low complexity" evidence="1">
    <location>
        <begin position="226"/>
        <end position="242"/>
    </location>
</feature>
<dbReference type="Proteomes" id="UP001460270">
    <property type="component" value="Unassembled WGS sequence"/>
</dbReference>
<protein>
    <submittedName>
        <fullName evidence="2">Uncharacterized protein</fullName>
    </submittedName>
</protein>
<evidence type="ECO:0000256" key="1">
    <source>
        <dbReference type="SAM" id="MobiDB-lite"/>
    </source>
</evidence>
<keyword evidence="3" id="KW-1185">Reference proteome</keyword>
<dbReference type="AlphaFoldDB" id="A0AAW0MG86"/>
<sequence>MLRGATTICIGAPPCVRAMHGGMASWAGRRRVPPVRPRPSRIWPATAPVQVSATVIQRCFRRHLVRRQVQTGVVPLPSDGHAPLGAGGGRSSGLFDGQDAPEREGLIAHMMRENYAAGLFGFERCNDELSAGAVSSAGVISSPPSYDSVTRAAAEEEGGVTGATANHSVTREAADESDGQIYDGVNGANGGIQSANLLSVPGSSLLSVPAPYDRPGAKEPAAAPVFAPASTPASTPASARAADQTDVCVSVSKDKLPPLDPASSSSSKDTPLLAQPANQLSPRAPGPAHRATPPRSPVAAETQQKPRHKADSSSTNQENGP</sequence>
<organism evidence="2 3">
    <name type="scientific">Mugilogobius chulae</name>
    <name type="common">yellowstripe goby</name>
    <dbReference type="NCBI Taxonomy" id="88201"/>
    <lineage>
        <taxon>Eukaryota</taxon>
        <taxon>Metazoa</taxon>
        <taxon>Chordata</taxon>
        <taxon>Craniata</taxon>
        <taxon>Vertebrata</taxon>
        <taxon>Euteleostomi</taxon>
        <taxon>Actinopterygii</taxon>
        <taxon>Neopterygii</taxon>
        <taxon>Teleostei</taxon>
        <taxon>Neoteleostei</taxon>
        <taxon>Acanthomorphata</taxon>
        <taxon>Gobiaria</taxon>
        <taxon>Gobiiformes</taxon>
        <taxon>Gobioidei</taxon>
        <taxon>Gobiidae</taxon>
        <taxon>Gobionellinae</taxon>
        <taxon>Mugilogobius</taxon>
    </lineage>
</organism>
<dbReference type="Pfam" id="PF00612">
    <property type="entry name" value="IQ"/>
    <property type="match status" value="1"/>
</dbReference>
<dbReference type="InterPro" id="IPR000048">
    <property type="entry name" value="IQ_motif_EF-hand-BS"/>
</dbReference>
<gene>
    <name evidence="2" type="ORF">WMY93_033739</name>
</gene>
<evidence type="ECO:0000313" key="2">
    <source>
        <dbReference type="EMBL" id="KAK7879549.1"/>
    </source>
</evidence>
<feature type="compositionally biased region" description="Polar residues" evidence="1">
    <location>
        <begin position="312"/>
        <end position="321"/>
    </location>
</feature>
<feature type="region of interest" description="Disordered" evidence="1">
    <location>
        <begin position="252"/>
        <end position="321"/>
    </location>
</feature>
<accession>A0AAW0MG86</accession>